<dbReference type="InterPro" id="IPR003730">
    <property type="entry name" value="Cu_polyphenol_OxRdtase"/>
</dbReference>
<evidence type="ECO:0000256" key="7">
    <source>
        <dbReference type="ARBA" id="ARBA00047989"/>
    </source>
</evidence>
<comment type="catalytic activity">
    <reaction evidence="9">
        <text>S-methyl-5'-thioadenosine + phosphate = 5-(methylsulfanyl)-alpha-D-ribose 1-phosphate + adenine</text>
        <dbReference type="Rhea" id="RHEA:11852"/>
        <dbReference type="ChEBI" id="CHEBI:16708"/>
        <dbReference type="ChEBI" id="CHEBI:17509"/>
        <dbReference type="ChEBI" id="CHEBI:43474"/>
        <dbReference type="ChEBI" id="CHEBI:58533"/>
        <dbReference type="EC" id="2.4.2.28"/>
    </reaction>
    <physiologicalReaction direction="left-to-right" evidence="9">
        <dbReference type="Rhea" id="RHEA:11853"/>
    </physiologicalReaction>
</comment>
<comment type="caution">
    <text evidence="11">The sequence shown here is derived from an EMBL/GenBank/DDBJ whole genome shotgun (WGS) entry which is preliminary data.</text>
</comment>
<dbReference type="Gene3D" id="3.60.140.10">
    <property type="entry name" value="CNF1/YfiH-like putative cysteine hydrolases"/>
    <property type="match status" value="1"/>
</dbReference>
<accession>A0ABU9IH07</accession>
<dbReference type="SUPFAM" id="SSF64438">
    <property type="entry name" value="CNF1/YfiH-like putative cysteine hydrolases"/>
    <property type="match status" value="1"/>
</dbReference>
<evidence type="ECO:0000313" key="11">
    <source>
        <dbReference type="EMBL" id="MEL1251720.1"/>
    </source>
</evidence>
<dbReference type="RefSeq" id="WP_341674696.1">
    <property type="nucleotide sequence ID" value="NZ_JBBYHV010000002.1"/>
</dbReference>
<evidence type="ECO:0000256" key="10">
    <source>
        <dbReference type="RuleBase" id="RU361274"/>
    </source>
</evidence>
<dbReference type="Proteomes" id="UP001497045">
    <property type="component" value="Unassembled WGS sequence"/>
</dbReference>
<name>A0ABU9IH07_9SPHN</name>
<dbReference type="InterPro" id="IPR038371">
    <property type="entry name" value="Cu_polyphenol_OxRdtase_sf"/>
</dbReference>
<protein>
    <recommendedName>
        <fullName evidence="10">Purine nucleoside phosphorylase</fullName>
    </recommendedName>
</protein>
<evidence type="ECO:0000256" key="3">
    <source>
        <dbReference type="ARBA" id="ARBA00022679"/>
    </source>
</evidence>
<dbReference type="NCBIfam" id="TIGR00726">
    <property type="entry name" value="peptidoglycan editing factor PgeF"/>
    <property type="match status" value="1"/>
</dbReference>
<evidence type="ECO:0000256" key="4">
    <source>
        <dbReference type="ARBA" id="ARBA00022723"/>
    </source>
</evidence>
<sequence length="221" mass="23161">MLRADNLGVPHGFLDAAQSDAHALQLAVGNLPTVFVKQVHSAEAIAVDAPFPKDEWPEVDAMATATPGLALAIVTADCAPILLADEGAGVIGAAHAGWRGAQGGIVAAVVEQMVSLGAQAGRIAAAIGPTIAQASYEVGTDMRTHFDAADHDLFRETGPGKWHFDLESYVARQLAAAGVNSVRPLGLDTYTEAPRFHSYRRATHRAEPTTGRQISLIALPE</sequence>
<gene>
    <name evidence="11" type="primary">pgeF</name>
    <name evidence="11" type="ORF">AAEO60_13670</name>
</gene>
<comment type="catalytic activity">
    <reaction evidence="8">
        <text>adenosine + phosphate = alpha-D-ribose 1-phosphate + adenine</text>
        <dbReference type="Rhea" id="RHEA:27642"/>
        <dbReference type="ChEBI" id="CHEBI:16335"/>
        <dbReference type="ChEBI" id="CHEBI:16708"/>
        <dbReference type="ChEBI" id="CHEBI:43474"/>
        <dbReference type="ChEBI" id="CHEBI:57720"/>
        <dbReference type="EC" id="2.4.2.1"/>
    </reaction>
    <physiologicalReaction direction="left-to-right" evidence="8">
        <dbReference type="Rhea" id="RHEA:27643"/>
    </physiologicalReaction>
</comment>
<dbReference type="PANTHER" id="PTHR30616">
    <property type="entry name" value="UNCHARACTERIZED PROTEIN YFIH"/>
    <property type="match status" value="1"/>
</dbReference>
<keyword evidence="4" id="KW-0479">Metal-binding</keyword>
<keyword evidence="3" id="KW-0808">Transferase</keyword>
<reference evidence="11 12" key="1">
    <citation type="submission" date="2024-04" db="EMBL/GenBank/DDBJ databases">
        <title>Aurantiacibacter sp. DGU6 16S ribosomal RNA gene Genome sequencing and assembly.</title>
        <authorList>
            <person name="Park S."/>
        </authorList>
    </citation>
    <scope>NUCLEOTIDE SEQUENCE [LARGE SCALE GENOMIC DNA]</scope>
    <source>
        <strain evidence="11 12">DGU6</strain>
    </source>
</reference>
<evidence type="ECO:0000256" key="1">
    <source>
        <dbReference type="ARBA" id="ARBA00000553"/>
    </source>
</evidence>
<evidence type="ECO:0000256" key="5">
    <source>
        <dbReference type="ARBA" id="ARBA00022801"/>
    </source>
</evidence>
<dbReference type="InterPro" id="IPR011324">
    <property type="entry name" value="Cytotoxic_necrot_fac-like_cat"/>
</dbReference>
<evidence type="ECO:0000256" key="2">
    <source>
        <dbReference type="ARBA" id="ARBA00007353"/>
    </source>
</evidence>
<keyword evidence="5" id="KW-0378">Hydrolase</keyword>
<comment type="similarity">
    <text evidence="2 10">Belongs to the purine nucleoside phosphorylase YfiH/LACC1 family.</text>
</comment>
<evidence type="ECO:0000313" key="12">
    <source>
        <dbReference type="Proteomes" id="UP001497045"/>
    </source>
</evidence>
<proteinExistence type="inferred from homology"/>
<evidence type="ECO:0000256" key="9">
    <source>
        <dbReference type="ARBA" id="ARBA00049893"/>
    </source>
</evidence>
<dbReference type="Pfam" id="PF02578">
    <property type="entry name" value="Cu-oxidase_4"/>
    <property type="match status" value="1"/>
</dbReference>
<dbReference type="EMBL" id="JBBYHV010000002">
    <property type="protein sequence ID" value="MEL1251720.1"/>
    <property type="molecule type" value="Genomic_DNA"/>
</dbReference>
<evidence type="ECO:0000256" key="8">
    <source>
        <dbReference type="ARBA" id="ARBA00048968"/>
    </source>
</evidence>
<dbReference type="CDD" id="cd16833">
    <property type="entry name" value="YfiH"/>
    <property type="match status" value="1"/>
</dbReference>
<comment type="catalytic activity">
    <reaction evidence="7">
        <text>adenosine + H2O + H(+) = inosine + NH4(+)</text>
        <dbReference type="Rhea" id="RHEA:24408"/>
        <dbReference type="ChEBI" id="CHEBI:15377"/>
        <dbReference type="ChEBI" id="CHEBI:15378"/>
        <dbReference type="ChEBI" id="CHEBI:16335"/>
        <dbReference type="ChEBI" id="CHEBI:17596"/>
        <dbReference type="ChEBI" id="CHEBI:28938"/>
        <dbReference type="EC" id="3.5.4.4"/>
    </reaction>
    <physiologicalReaction direction="left-to-right" evidence="7">
        <dbReference type="Rhea" id="RHEA:24409"/>
    </physiologicalReaction>
</comment>
<keyword evidence="12" id="KW-1185">Reference proteome</keyword>
<evidence type="ECO:0000256" key="6">
    <source>
        <dbReference type="ARBA" id="ARBA00022833"/>
    </source>
</evidence>
<dbReference type="PANTHER" id="PTHR30616:SF2">
    <property type="entry name" value="PURINE NUCLEOSIDE PHOSPHORYLASE LACC1"/>
    <property type="match status" value="1"/>
</dbReference>
<organism evidence="11 12">
    <name type="scientific">Aurantiacibacter gilvus</name>
    <dbReference type="NCBI Taxonomy" id="3139141"/>
    <lineage>
        <taxon>Bacteria</taxon>
        <taxon>Pseudomonadati</taxon>
        <taxon>Pseudomonadota</taxon>
        <taxon>Alphaproteobacteria</taxon>
        <taxon>Sphingomonadales</taxon>
        <taxon>Erythrobacteraceae</taxon>
        <taxon>Aurantiacibacter</taxon>
    </lineage>
</organism>
<keyword evidence="6" id="KW-0862">Zinc</keyword>
<comment type="catalytic activity">
    <reaction evidence="1">
        <text>inosine + phosphate = alpha-D-ribose 1-phosphate + hypoxanthine</text>
        <dbReference type="Rhea" id="RHEA:27646"/>
        <dbReference type="ChEBI" id="CHEBI:17368"/>
        <dbReference type="ChEBI" id="CHEBI:17596"/>
        <dbReference type="ChEBI" id="CHEBI:43474"/>
        <dbReference type="ChEBI" id="CHEBI:57720"/>
        <dbReference type="EC" id="2.4.2.1"/>
    </reaction>
    <physiologicalReaction direction="left-to-right" evidence="1">
        <dbReference type="Rhea" id="RHEA:27647"/>
    </physiologicalReaction>
</comment>